<feature type="transmembrane region" description="Helical" evidence="7">
    <location>
        <begin position="285"/>
        <end position="307"/>
    </location>
</feature>
<evidence type="ECO:0000256" key="2">
    <source>
        <dbReference type="ARBA" id="ARBA00007430"/>
    </source>
</evidence>
<gene>
    <name evidence="8" type="ORF">LNKW23_05960</name>
</gene>
<feature type="transmembrane region" description="Helical" evidence="7">
    <location>
        <begin position="12"/>
        <end position="33"/>
    </location>
</feature>
<reference evidence="8 9" key="1">
    <citation type="submission" date="2023-04" db="EMBL/GenBank/DDBJ databases">
        <title>Marinoamorphus aggregata gen. nov., sp. Nov., isolate from tissue of brittle star Ophioplocus japonicus.</title>
        <authorList>
            <person name="Kawano K."/>
            <person name="Sawayama S."/>
            <person name="Nakagawa S."/>
        </authorList>
    </citation>
    <scope>NUCLEOTIDE SEQUENCE [LARGE SCALE GENOMIC DNA]</scope>
    <source>
        <strain evidence="8 9">NKW23</strain>
    </source>
</reference>
<dbReference type="RefSeq" id="WP_285670042.1">
    <property type="nucleotide sequence ID" value="NZ_BSYI01000003.1"/>
</dbReference>
<evidence type="ECO:0000256" key="4">
    <source>
        <dbReference type="ARBA" id="ARBA00022692"/>
    </source>
</evidence>
<evidence type="ECO:0000313" key="8">
    <source>
        <dbReference type="EMBL" id="GMG81383.1"/>
    </source>
</evidence>
<evidence type="ECO:0000256" key="7">
    <source>
        <dbReference type="SAM" id="Phobius"/>
    </source>
</evidence>
<feature type="transmembrane region" description="Helical" evidence="7">
    <location>
        <begin position="39"/>
        <end position="57"/>
    </location>
</feature>
<keyword evidence="4 7" id="KW-0812">Transmembrane</keyword>
<dbReference type="EMBL" id="BSYI01000003">
    <property type="protein sequence ID" value="GMG81383.1"/>
    <property type="molecule type" value="Genomic_DNA"/>
</dbReference>
<dbReference type="InterPro" id="IPR050833">
    <property type="entry name" value="Poly_Biosynth_Transport"/>
</dbReference>
<feature type="transmembrane region" description="Helical" evidence="7">
    <location>
        <begin position="361"/>
        <end position="381"/>
    </location>
</feature>
<keyword evidence="9" id="KW-1185">Reference proteome</keyword>
<feature type="transmembrane region" description="Helical" evidence="7">
    <location>
        <begin position="416"/>
        <end position="438"/>
    </location>
</feature>
<feature type="transmembrane region" description="Helical" evidence="7">
    <location>
        <begin position="387"/>
        <end position="409"/>
    </location>
</feature>
<keyword evidence="3" id="KW-1003">Cell membrane</keyword>
<dbReference type="Pfam" id="PF13440">
    <property type="entry name" value="Polysacc_synt_3"/>
    <property type="match status" value="1"/>
</dbReference>
<proteinExistence type="inferred from homology"/>
<comment type="caution">
    <text evidence="8">The sequence shown here is derived from an EMBL/GenBank/DDBJ whole genome shotgun (WGS) entry which is preliminary data.</text>
</comment>
<evidence type="ECO:0000256" key="6">
    <source>
        <dbReference type="ARBA" id="ARBA00023136"/>
    </source>
</evidence>
<keyword evidence="6 7" id="KW-0472">Membrane</keyword>
<name>A0ABQ6LKR5_9RHOB</name>
<feature type="transmembrane region" description="Helical" evidence="7">
    <location>
        <begin position="254"/>
        <end position="273"/>
    </location>
</feature>
<dbReference type="PANTHER" id="PTHR30250:SF10">
    <property type="entry name" value="LIPOPOLYSACCHARIDE BIOSYNTHESIS PROTEIN WZXC"/>
    <property type="match status" value="1"/>
</dbReference>
<comment type="subcellular location">
    <subcellularLocation>
        <location evidence="1">Cell membrane</location>
        <topology evidence="1">Multi-pass membrane protein</topology>
    </subcellularLocation>
</comment>
<feature type="transmembrane region" description="Helical" evidence="7">
    <location>
        <begin position="327"/>
        <end position="354"/>
    </location>
</feature>
<evidence type="ECO:0008006" key="10">
    <source>
        <dbReference type="Google" id="ProtNLM"/>
    </source>
</evidence>
<evidence type="ECO:0000256" key="5">
    <source>
        <dbReference type="ARBA" id="ARBA00022989"/>
    </source>
</evidence>
<evidence type="ECO:0000256" key="1">
    <source>
        <dbReference type="ARBA" id="ARBA00004651"/>
    </source>
</evidence>
<evidence type="ECO:0000256" key="3">
    <source>
        <dbReference type="ARBA" id="ARBA00022475"/>
    </source>
</evidence>
<dbReference type="Proteomes" id="UP001239909">
    <property type="component" value="Unassembled WGS sequence"/>
</dbReference>
<comment type="similarity">
    <text evidence="2">Belongs to the polysaccharide synthase family.</text>
</comment>
<feature type="transmembrane region" description="Helical" evidence="7">
    <location>
        <begin position="113"/>
        <end position="134"/>
    </location>
</feature>
<protein>
    <recommendedName>
        <fullName evidence="10">Polysaccharide biosynthesis protein</fullName>
    </recommendedName>
</protein>
<feature type="transmembrane region" description="Helical" evidence="7">
    <location>
        <begin position="78"/>
        <end position="101"/>
    </location>
</feature>
<feature type="transmembrane region" description="Helical" evidence="7">
    <location>
        <begin position="450"/>
        <end position="470"/>
    </location>
</feature>
<evidence type="ECO:0000313" key="9">
    <source>
        <dbReference type="Proteomes" id="UP001239909"/>
    </source>
</evidence>
<organism evidence="8 9">
    <name type="scientific">Paralimibaculum aggregatum</name>
    <dbReference type="NCBI Taxonomy" id="3036245"/>
    <lineage>
        <taxon>Bacteria</taxon>
        <taxon>Pseudomonadati</taxon>
        <taxon>Pseudomonadota</taxon>
        <taxon>Alphaproteobacteria</taxon>
        <taxon>Rhodobacterales</taxon>
        <taxon>Paracoccaceae</taxon>
        <taxon>Paralimibaculum</taxon>
    </lineage>
</organism>
<dbReference type="PANTHER" id="PTHR30250">
    <property type="entry name" value="PST FAMILY PREDICTED COLANIC ACID TRANSPORTER"/>
    <property type="match status" value="1"/>
</dbReference>
<keyword evidence="5 7" id="KW-1133">Transmembrane helix</keyword>
<sequence>MTSSPGLRGALLLNGAALAGLALRLGHLVIVARLVPPEAVGLAAMAWAVAFMVGNFTDMGMSSALVRETRDTADLAPLAASVFWLQAGVGLALAAAVALAAGPLAAVYDEPRAAPLILLAAVMIPAGAMAAVPWSLLQRAQRFGRIALCDTAAQAIATAVSLALAWAGHGATALVMLLVVQYPLRAGLLLAAAGFRPRFRIDRAEIARIWPYSRSLLGAQILGMASLQIDRAVLGARLGAAGLGLYHQGRNLAMMPLQLLAWGSAAAMFPVFARYGADRAGMAAAYTLGSRVLAAAAFPVYAGMAALADPLVAVMLGRGAGWDWSPVAALLPVMALAGAVKGALGMVGAALMALGRSDRMMAGEAVTLVAMVTGIWIGAGWGPEGAAWGYLAAVIVQGAVMAGLSLTALGLGAGGWLAALARPGLAALVMGIAVHLLAGPAEALTGSEAAALALLVPGGACLYAVLLALIDRDLIRRALALALRRGAGAAG</sequence>
<accession>A0ABQ6LKR5</accession>